<dbReference type="AlphaFoldDB" id="H2BXW3"/>
<feature type="domain" description="Methylamine utilisation protein MauE" evidence="6">
    <location>
        <begin position="12"/>
        <end position="138"/>
    </location>
</feature>
<comment type="subcellular location">
    <subcellularLocation>
        <location evidence="1">Membrane</location>
        <topology evidence="1">Multi-pass membrane protein</topology>
    </subcellularLocation>
</comment>
<name>H2BXW3_GILLR</name>
<feature type="transmembrane region" description="Helical" evidence="5">
    <location>
        <begin position="81"/>
        <end position="103"/>
    </location>
</feature>
<evidence type="ECO:0000259" key="6">
    <source>
        <dbReference type="Pfam" id="PF07291"/>
    </source>
</evidence>
<dbReference type="HOGENOM" id="CLU_130981_0_0_10"/>
<evidence type="ECO:0000256" key="4">
    <source>
        <dbReference type="ARBA" id="ARBA00023136"/>
    </source>
</evidence>
<dbReference type="STRING" id="865937.Gilli_1472"/>
<dbReference type="RefSeq" id="WP_006988438.1">
    <property type="nucleotide sequence ID" value="NZ_JH594606.1"/>
</dbReference>
<keyword evidence="8" id="KW-1185">Reference proteome</keyword>
<dbReference type="Pfam" id="PF07291">
    <property type="entry name" value="MauE"/>
    <property type="match status" value="1"/>
</dbReference>
<dbReference type="GO" id="GO:0030416">
    <property type="term" value="P:methylamine metabolic process"/>
    <property type="evidence" value="ECO:0007669"/>
    <property type="project" value="InterPro"/>
</dbReference>
<protein>
    <recommendedName>
        <fullName evidence="6">Methylamine utilisation protein MauE domain-containing protein</fullName>
    </recommendedName>
</protein>
<proteinExistence type="predicted"/>
<evidence type="ECO:0000256" key="1">
    <source>
        <dbReference type="ARBA" id="ARBA00004141"/>
    </source>
</evidence>
<reference evidence="8" key="1">
    <citation type="journal article" date="2012" name="Stand. Genomic Sci.">
        <title>Genome sequence of the Antarctic rhodopsins-containing flavobacterium Gillisia limnaea type strain (R-8282(T)).</title>
        <authorList>
            <person name="Riedel T."/>
            <person name="Held B."/>
            <person name="Nolan M."/>
            <person name="Lucas S."/>
            <person name="Lapidus A."/>
            <person name="Tice H."/>
            <person name="Del Rio T.G."/>
            <person name="Cheng J.F."/>
            <person name="Han C."/>
            <person name="Tapia R."/>
            <person name="Goodwin L.A."/>
            <person name="Pitluck S."/>
            <person name="Liolios K."/>
            <person name="Mavromatis K."/>
            <person name="Pagani I."/>
            <person name="Ivanova N."/>
            <person name="Mikhailova N."/>
            <person name="Pati A."/>
            <person name="Chen A."/>
            <person name="Palaniappan K."/>
            <person name="Land M."/>
            <person name="Rohde M."/>
            <person name="Tindall B.J."/>
            <person name="Detter J.C."/>
            <person name="Goker M."/>
            <person name="Bristow J."/>
            <person name="Eisen J.A."/>
            <person name="Markowitz V."/>
            <person name="Hugenholtz P."/>
            <person name="Kyrpides N.C."/>
            <person name="Klenk H.P."/>
            <person name="Woyke T."/>
        </authorList>
    </citation>
    <scope>NUCLEOTIDE SEQUENCE [LARGE SCALE GENOMIC DNA]</scope>
    <source>
        <strain evidence="8">DSM 15749 / LMG 21470 / R-8282</strain>
    </source>
</reference>
<evidence type="ECO:0000256" key="3">
    <source>
        <dbReference type="ARBA" id="ARBA00022989"/>
    </source>
</evidence>
<accession>H2BXW3</accession>
<dbReference type="GO" id="GO:0016020">
    <property type="term" value="C:membrane"/>
    <property type="evidence" value="ECO:0007669"/>
    <property type="project" value="UniProtKB-SubCell"/>
</dbReference>
<evidence type="ECO:0000256" key="5">
    <source>
        <dbReference type="SAM" id="Phobius"/>
    </source>
</evidence>
<keyword evidence="3 5" id="KW-1133">Transmembrane helix</keyword>
<sequence>MMALKFRTTEKNLMVEIISYLFIVLFVYAAVSKLLDFEQFRVQVGQSPLINTLGDYVAWGVPVVEISISLLFFFSKLRLIGLWASFFLMSIFSAYIILVLNFADAIPCSCGGVIASLSWKEHLVFNIGWLLLALLGIFLSHKTKEPKNIDTRPFLIQKMK</sequence>
<dbReference type="EMBL" id="JH594606">
    <property type="protein sequence ID" value="EHQ02126.1"/>
    <property type="molecule type" value="Genomic_DNA"/>
</dbReference>
<organism evidence="7 8">
    <name type="scientific">Gillisia limnaea (strain DSM 15749 / LMG 21470 / R-8282)</name>
    <dbReference type="NCBI Taxonomy" id="865937"/>
    <lineage>
        <taxon>Bacteria</taxon>
        <taxon>Pseudomonadati</taxon>
        <taxon>Bacteroidota</taxon>
        <taxon>Flavobacteriia</taxon>
        <taxon>Flavobacteriales</taxon>
        <taxon>Flavobacteriaceae</taxon>
        <taxon>Gillisia</taxon>
    </lineage>
</organism>
<evidence type="ECO:0000256" key="2">
    <source>
        <dbReference type="ARBA" id="ARBA00022692"/>
    </source>
</evidence>
<evidence type="ECO:0000313" key="7">
    <source>
        <dbReference type="EMBL" id="EHQ02126.1"/>
    </source>
</evidence>
<gene>
    <name evidence="7" type="ORF">Gilli_1472</name>
</gene>
<dbReference type="Proteomes" id="UP000003844">
    <property type="component" value="Unassembled WGS sequence"/>
</dbReference>
<dbReference type="InterPro" id="IPR009908">
    <property type="entry name" value="Methylamine_util_MauE"/>
</dbReference>
<feature type="transmembrane region" description="Helical" evidence="5">
    <location>
        <begin position="56"/>
        <end position="74"/>
    </location>
</feature>
<feature type="transmembrane region" description="Helical" evidence="5">
    <location>
        <begin position="123"/>
        <end position="140"/>
    </location>
</feature>
<evidence type="ECO:0000313" key="8">
    <source>
        <dbReference type="Proteomes" id="UP000003844"/>
    </source>
</evidence>
<keyword evidence="2 5" id="KW-0812">Transmembrane</keyword>
<feature type="transmembrane region" description="Helical" evidence="5">
    <location>
        <begin position="12"/>
        <end position="31"/>
    </location>
</feature>
<dbReference type="OrthoDB" id="673785at2"/>
<keyword evidence="4 5" id="KW-0472">Membrane</keyword>
<dbReference type="eggNOG" id="ENOG502Z9VN">
    <property type="taxonomic scope" value="Bacteria"/>
</dbReference>